<evidence type="ECO:0000313" key="2">
    <source>
        <dbReference type="EMBL" id="MCJ8208399.1"/>
    </source>
</evidence>
<evidence type="ECO:0000256" key="1">
    <source>
        <dbReference type="SAM" id="SignalP"/>
    </source>
</evidence>
<comment type="caution">
    <text evidence="2">The sequence shown here is derived from an EMBL/GenBank/DDBJ whole genome shotgun (WGS) entry which is preliminary data.</text>
</comment>
<reference evidence="2" key="1">
    <citation type="submission" date="2022-04" db="EMBL/GenBank/DDBJ databases">
        <title>Mucilaginibacter sp. RS28 isolated from freshwater.</title>
        <authorList>
            <person name="Ko S.-R."/>
        </authorList>
    </citation>
    <scope>NUCLEOTIDE SEQUENCE</scope>
    <source>
        <strain evidence="2">RS28</strain>
    </source>
</reference>
<dbReference type="Proteomes" id="UP001139450">
    <property type="component" value="Unassembled WGS sequence"/>
</dbReference>
<evidence type="ECO:0000313" key="3">
    <source>
        <dbReference type="Proteomes" id="UP001139450"/>
    </source>
</evidence>
<keyword evidence="3" id="KW-1185">Reference proteome</keyword>
<feature type="signal peptide" evidence="1">
    <location>
        <begin position="1"/>
        <end position="24"/>
    </location>
</feature>
<gene>
    <name evidence="2" type="ORF">MUY27_01675</name>
</gene>
<keyword evidence="1" id="KW-0732">Signal</keyword>
<accession>A0A9X1X4G4</accession>
<proteinExistence type="predicted"/>
<protein>
    <submittedName>
        <fullName evidence="2">Uncharacterized protein</fullName>
    </submittedName>
</protein>
<feature type="chain" id="PRO_5040743802" evidence="1">
    <location>
        <begin position="25"/>
        <end position="104"/>
    </location>
</feature>
<dbReference type="RefSeq" id="WP_245128229.1">
    <property type="nucleotide sequence ID" value="NZ_JALJEJ010000001.1"/>
</dbReference>
<name>A0A9X1X4G4_9SPHI</name>
<organism evidence="2 3">
    <name type="scientific">Mucilaginibacter straminoryzae</name>
    <dbReference type="NCBI Taxonomy" id="2932774"/>
    <lineage>
        <taxon>Bacteria</taxon>
        <taxon>Pseudomonadati</taxon>
        <taxon>Bacteroidota</taxon>
        <taxon>Sphingobacteriia</taxon>
        <taxon>Sphingobacteriales</taxon>
        <taxon>Sphingobacteriaceae</taxon>
        <taxon>Mucilaginibacter</taxon>
    </lineage>
</organism>
<dbReference type="AlphaFoldDB" id="A0A9X1X4G4"/>
<dbReference type="EMBL" id="JALJEJ010000001">
    <property type="protein sequence ID" value="MCJ8208399.1"/>
    <property type="molecule type" value="Genomic_DNA"/>
</dbReference>
<sequence>MKKNFLIRCIAVVLLFTFVAGQLAVSLHTHHHASYTKADHDQSRKENDTCNICHFSSDPVYFSCQSYQAIRLAVSSYHYLTKNTLFKHEVVIYQKCGRAPPVMA</sequence>